<evidence type="ECO:0000256" key="1">
    <source>
        <dbReference type="SAM" id="MobiDB-lite"/>
    </source>
</evidence>
<accession>A0A814HZ89</accession>
<feature type="compositionally biased region" description="Basic and acidic residues" evidence="1">
    <location>
        <begin position="55"/>
        <end position="67"/>
    </location>
</feature>
<reference evidence="2" key="1">
    <citation type="submission" date="2021-02" db="EMBL/GenBank/DDBJ databases">
        <authorList>
            <person name="Nowell W R."/>
        </authorList>
    </citation>
    <scope>NUCLEOTIDE SEQUENCE</scope>
</reference>
<comment type="caution">
    <text evidence="2">The sequence shown here is derived from an EMBL/GenBank/DDBJ whole genome shotgun (WGS) entry which is preliminary data.</text>
</comment>
<feature type="compositionally biased region" description="Basic residues" evidence="1">
    <location>
        <begin position="1"/>
        <end position="11"/>
    </location>
</feature>
<name>A0A814HZ89_9BILA</name>
<dbReference type="Proteomes" id="UP000663855">
    <property type="component" value="Unassembled WGS sequence"/>
</dbReference>
<evidence type="ECO:0000313" key="2">
    <source>
        <dbReference type="EMBL" id="CAF1016609.1"/>
    </source>
</evidence>
<organism evidence="2 3">
    <name type="scientific">Rotaria magnacalcarata</name>
    <dbReference type="NCBI Taxonomy" id="392030"/>
    <lineage>
        <taxon>Eukaryota</taxon>
        <taxon>Metazoa</taxon>
        <taxon>Spiralia</taxon>
        <taxon>Gnathifera</taxon>
        <taxon>Rotifera</taxon>
        <taxon>Eurotatoria</taxon>
        <taxon>Bdelloidea</taxon>
        <taxon>Philodinida</taxon>
        <taxon>Philodinidae</taxon>
        <taxon>Rotaria</taxon>
    </lineage>
</organism>
<protein>
    <submittedName>
        <fullName evidence="2">Uncharacterized protein</fullName>
    </submittedName>
</protein>
<dbReference type="EMBL" id="CAJNOV010000304">
    <property type="protein sequence ID" value="CAF1016609.1"/>
    <property type="molecule type" value="Genomic_DNA"/>
</dbReference>
<sequence length="639" mass="74132">MTTKGRNRLRPTGHSTVQQSQYAKIPPSNNSTGIQIRFGKNQSSSIVKPQSILKKQRENKPYDDHFNENVTDWQPPSDLEFLSMKQSYSPIGTPPRLRTYVKLESQYAKIPPSNNSTGIQIRFGKNQSSSIVKPQSILKKQRENKPYDDHFNENVTDWQPPSDLEFLSMKQSYSPIGTPPRLRTLITPPGLEPYRNTYSLRRLNSPLPTVDDWYGPPAGLDTWGIDPTDYRLNQNLHLIRRYPSPLTHFGLGNNSQKQKKSYIVVPRLSSFNTPPISRDGAGGTFTMPPVQDTPSYIPDSQYSYLERIRSHPSTKYQREPSDYIYIRRNDAFANRFIEDFISKCIEDQFIPDILLEIISELDRENKNKTDKSIKPSTDQYYTQINNLATQKEIDHSHLFSDAWIRELDYQRPHIPSSNIDSNISLLKPLDFREIPYTQIQPQIRYHDLHQDDQGRVLRDISQELINQEVENMVTEITGQTVTNKLHNVPAMNDATNDIYRDIESEVVREIMRDAAYDIHNSQRGQVSQVQFNAIEKQAQNKLLDTIFLDQLIGKYIKQNGSVVDVDDLSRFLDATILDNLIYQYEDIQDNRSRTLDNYALRKFHLNSFMNMTMDLLLTELSASLIEDMKDLDEQERRIF</sequence>
<dbReference type="AlphaFoldDB" id="A0A814HZ89"/>
<feature type="compositionally biased region" description="Polar residues" evidence="1">
    <location>
        <begin position="13"/>
        <end position="48"/>
    </location>
</feature>
<feature type="region of interest" description="Disordered" evidence="1">
    <location>
        <begin position="1"/>
        <end position="71"/>
    </location>
</feature>
<proteinExistence type="predicted"/>
<evidence type="ECO:0000313" key="3">
    <source>
        <dbReference type="Proteomes" id="UP000663855"/>
    </source>
</evidence>
<gene>
    <name evidence="2" type="ORF">CJN711_LOCUS3096</name>
</gene>